<feature type="chain" id="PRO_5038518319" evidence="1">
    <location>
        <begin position="23"/>
        <end position="415"/>
    </location>
</feature>
<evidence type="ECO:0000256" key="1">
    <source>
        <dbReference type="SAM" id="SignalP"/>
    </source>
</evidence>
<dbReference type="Pfam" id="PF01547">
    <property type="entry name" value="SBP_bac_1"/>
    <property type="match status" value="1"/>
</dbReference>
<accession>A0A8J8MDL7</accession>
<proteinExistence type="predicted"/>
<sequence length="415" mass="49003">MKIKIISIMILICLLMIGCDNKNIDTQTMEPKDSEENTITFMVKVIDDKTITPLEKLIKEYNRTSSKKIVLEKVTYDKYQYILNMKMMSKDKPDIFMIDEDWLQTYNDKNWLLPINTYLSEKADKSFENVIPLSMRTYRLIYNKDIFKEVGLDWEKPPVTLEELYKEAIKISEMKIGESYGFALYLKDKESGFMSLLENANKMNGIYYYDKEKDNYDFSIYKEWFQVMRKINQQSGILQYATKLKKDNVLKQYAESNIGMMIISNEDYYWLDNQEDNNVGISSVPIWNQENMNINNISIPGMLIGVNSKSESINEIVEFCKALTSREWGIYMYEKGYIIPTYNVQLEELDEMLNVKTPKEFLPHEGMCVYETNKENKEYERQRFDIYFDIITGERPIEEGLNTLNGIMNEINDSN</sequence>
<reference evidence="2 3" key="1">
    <citation type="submission" date="2020-07" db="EMBL/GenBank/DDBJ databases">
        <title>Vallitalea guaymasensis genome.</title>
        <authorList>
            <person name="Postec A."/>
        </authorList>
    </citation>
    <scope>NUCLEOTIDE SEQUENCE [LARGE SCALE GENOMIC DNA]</scope>
    <source>
        <strain evidence="2 3">Ra1766G1</strain>
    </source>
</reference>
<dbReference type="Gene3D" id="3.40.190.10">
    <property type="entry name" value="Periplasmic binding protein-like II"/>
    <property type="match status" value="1"/>
</dbReference>
<keyword evidence="3" id="KW-1185">Reference proteome</keyword>
<protein>
    <submittedName>
        <fullName evidence="2">Carbohydrate ABC transporter substrate-binding protein</fullName>
    </submittedName>
</protein>
<dbReference type="EMBL" id="CP058561">
    <property type="protein sequence ID" value="QUH30725.1"/>
    <property type="molecule type" value="Genomic_DNA"/>
</dbReference>
<dbReference type="RefSeq" id="WP_212690859.1">
    <property type="nucleotide sequence ID" value="NZ_CP058561.1"/>
</dbReference>
<dbReference type="PANTHER" id="PTHR43649">
    <property type="entry name" value="ARABINOSE-BINDING PROTEIN-RELATED"/>
    <property type="match status" value="1"/>
</dbReference>
<dbReference type="PROSITE" id="PS51257">
    <property type="entry name" value="PROKAR_LIPOPROTEIN"/>
    <property type="match status" value="1"/>
</dbReference>
<evidence type="ECO:0000313" key="3">
    <source>
        <dbReference type="Proteomes" id="UP000677305"/>
    </source>
</evidence>
<gene>
    <name evidence="2" type="ORF">HYG85_18090</name>
</gene>
<dbReference type="KEGG" id="vgu:HYG85_18090"/>
<dbReference type="InterPro" id="IPR050490">
    <property type="entry name" value="Bact_solute-bd_prot1"/>
</dbReference>
<dbReference type="InterPro" id="IPR006059">
    <property type="entry name" value="SBP"/>
</dbReference>
<name>A0A8J8MDL7_9FIRM</name>
<dbReference type="SUPFAM" id="SSF53850">
    <property type="entry name" value="Periplasmic binding protein-like II"/>
    <property type="match status" value="1"/>
</dbReference>
<dbReference type="Proteomes" id="UP000677305">
    <property type="component" value="Chromosome"/>
</dbReference>
<organism evidence="2 3">
    <name type="scientific">Vallitalea guaymasensis</name>
    <dbReference type="NCBI Taxonomy" id="1185412"/>
    <lineage>
        <taxon>Bacteria</taxon>
        <taxon>Bacillati</taxon>
        <taxon>Bacillota</taxon>
        <taxon>Clostridia</taxon>
        <taxon>Lachnospirales</taxon>
        <taxon>Vallitaleaceae</taxon>
        <taxon>Vallitalea</taxon>
    </lineage>
</organism>
<evidence type="ECO:0000313" key="2">
    <source>
        <dbReference type="EMBL" id="QUH30725.1"/>
    </source>
</evidence>
<dbReference type="AlphaFoldDB" id="A0A8J8MDL7"/>
<keyword evidence="1" id="KW-0732">Signal</keyword>
<dbReference type="PANTHER" id="PTHR43649:SF12">
    <property type="entry name" value="DIACETYLCHITOBIOSE BINDING PROTEIN DASA"/>
    <property type="match status" value="1"/>
</dbReference>
<feature type="signal peptide" evidence="1">
    <location>
        <begin position="1"/>
        <end position="22"/>
    </location>
</feature>